<proteinExistence type="predicted"/>
<dbReference type="GO" id="GO:0005254">
    <property type="term" value="F:chloride channel activity"/>
    <property type="evidence" value="ECO:0007669"/>
    <property type="project" value="TreeGrafter"/>
</dbReference>
<protein>
    <recommendedName>
        <fullName evidence="7">Anoctamin transmembrane domain-containing protein</fullName>
    </recommendedName>
</protein>
<feature type="compositionally biased region" description="Basic and acidic residues" evidence="5">
    <location>
        <begin position="534"/>
        <end position="549"/>
    </location>
</feature>
<evidence type="ECO:0000256" key="5">
    <source>
        <dbReference type="SAM" id="MobiDB-lite"/>
    </source>
</evidence>
<keyword evidence="2 6" id="KW-0812">Transmembrane</keyword>
<organism evidence="8">
    <name type="scientific">Chromera velia CCMP2878</name>
    <dbReference type="NCBI Taxonomy" id="1169474"/>
    <lineage>
        <taxon>Eukaryota</taxon>
        <taxon>Sar</taxon>
        <taxon>Alveolata</taxon>
        <taxon>Colpodellida</taxon>
        <taxon>Chromeraceae</taxon>
        <taxon>Chromera</taxon>
    </lineage>
</organism>
<feature type="transmembrane region" description="Helical" evidence="6">
    <location>
        <begin position="622"/>
        <end position="648"/>
    </location>
</feature>
<dbReference type="PANTHER" id="PTHR12308">
    <property type="entry name" value="ANOCTAMIN"/>
    <property type="match status" value="1"/>
</dbReference>
<feature type="region of interest" description="Disordered" evidence="5">
    <location>
        <begin position="473"/>
        <end position="555"/>
    </location>
</feature>
<dbReference type="InterPro" id="IPR049452">
    <property type="entry name" value="Anoctamin_TM"/>
</dbReference>
<dbReference type="Pfam" id="PF04547">
    <property type="entry name" value="Anoctamin"/>
    <property type="match status" value="1"/>
</dbReference>
<dbReference type="EMBL" id="CDMZ01000312">
    <property type="protein sequence ID" value="CEM11560.1"/>
    <property type="molecule type" value="Genomic_DNA"/>
</dbReference>
<feature type="transmembrane region" description="Helical" evidence="6">
    <location>
        <begin position="669"/>
        <end position="689"/>
    </location>
</feature>
<evidence type="ECO:0000256" key="3">
    <source>
        <dbReference type="ARBA" id="ARBA00022989"/>
    </source>
</evidence>
<evidence type="ECO:0000256" key="4">
    <source>
        <dbReference type="ARBA" id="ARBA00023136"/>
    </source>
</evidence>
<accession>A0A0G4FED9</accession>
<evidence type="ECO:0000256" key="6">
    <source>
        <dbReference type="SAM" id="Phobius"/>
    </source>
</evidence>
<feature type="region of interest" description="Disordered" evidence="5">
    <location>
        <begin position="799"/>
        <end position="822"/>
    </location>
</feature>
<feature type="transmembrane region" description="Helical" evidence="6">
    <location>
        <begin position="722"/>
        <end position="741"/>
    </location>
</feature>
<feature type="transmembrane region" description="Helical" evidence="6">
    <location>
        <begin position="203"/>
        <end position="230"/>
    </location>
</feature>
<dbReference type="InterPro" id="IPR007632">
    <property type="entry name" value="Anoctamin"/>
</dbReference>
<sequence>MYPSVNEAVEGLLKGPSSDGSREVADECVPGSEVILFLDKETEASTVQALVELFREEKLHAVSGALPDEEPFIALVPTFDRLQREAEVFDLQKKTIAGALKPFEYAKREIFVDGTSPKMFTYSEAAMLAVEAIQGVKGDAFLETREIPSHDGFLLSLQDGGLVSDIMLLHHPEMASTIWKQLLRKTPLFMDVREIRDYLGEEIAIFFLFMRTYLWSLIGLSIPGLYLLALNTSLIELPNGPYFFYACALWSIVTLKVLDQQIARTRIEWGISIVEGSETIRWQFQGEIHTDPHTGRAFKDYPQWKRTSKQLASLGILLVCLIPVVTLMICTLNMMGYLPQGVTGHIGPLYRLSEPGALFDAEDMVKGCIPIVLHAVMVTLLNEAFQNLSERLTEWENYRTQREHEDALLLKRMIFEGLDCYLPLFTLAVILQGYRGLRLELISLFTLDAFRRMGVELVLPWIIQKSRGIMERRRPAAKSLGDGPERTEGDRLPDSLERGRPSQENLNQGGSGGTDDAENSVPLLAGGDAQEEGQANRKDNSMSIEREPSRLPNRRSSLRMSLTGFSAHAPNVGTSDPKVAFSSATALAKESRRSLPVLVQNNANLAVYDGTFDDYMEMVIQYGYITLFAVVFGVGGLCAFLSNFVEVFADLYKLLFVYRRPVPRRCKTLGAWGIILKITLWVSVVSNSWTFTFCHNTKIQDWFDAIAEGMRSRMTHPESLDLFFLSEHLLVALVVVVALVLPSIPPRVTIIEKEFLRESLQSRKSALRKQLSGTIIPQSDSRLLPGGFSVDEELLRRESTLPGGGDADSAVPGGEGGKNKGV</sequence>
<feature type="compositionally biased region" description="Basic and acidic residues" evidence="5">
    <location>
        <begin position="483"/>
        <end position="501"/>
    </location>
</feature>
<evidence type="ECO:0000313" key="8">
    <source>
        <dbReference type="EMBL" id="CEM11560.1"/>
    </source>
</evidence>
<gene>
    <name evidence="8" type="ORF">Cvel_16583</name>
</gene>
<keyword evidence="3 6" id="KW-1133">Transmembrane helix</keyword>
<feature type="transmembrane region" description="Helical" evidence="6">
    <location>
        <begin position="242"/>
        <end position="258"/>
    </location>
</feature>
<dbReference type="PhylomeDB" id="A0A0G4FED9"/>
<name>A0A0G4FED9_9ALVE</name>
<dbReference type="VEuPathDB" id="CryptoDB:Cvel_16583"/>
<feature type="transmembrane region" description="Helical" evidence="6">
    <location>
        <begin position="311"/>
        <end position="338"/>
    </location>
</feature>
<comment type="subcellular location">
    <subcellularLocation>
        <location evidence="1">Membrane</location>
        <topology evidence="1">Multi-pass membrane protein</topology>
    </subcellularLocation>
</comment>
<reference evidence="8" key="1">
    <citation type="submission" date="2014-11" db="EMBL/GenBank/DDBJ databases">
        <authorList>
            <person name="Otto D Thomas"/>
            <person name="Naeem Raeece"/>
        </authorList>
    </citation>
    <scope>NUCLEOTIDE SEQUENCE</scope>
</reference>
<keyword evidence="4 6" id="KW-0472">Membrane</keyword>
<feature type="domain" description="Anoctamin transmembrane" evidence="7">
    <location>
        <begin position="195"/>
        <end position="753"/>
    </location>
</feature>
<feature type="compositionally biased region" description="Gly residues" evidence="5">
    <location>
        <begin position="813"/>
        <end position="822"/>
    </location>
</feature>
<evidence type="ECO:0000256" key="2">
    <source>
        <dbReference type="ARBA" id="ARBA00022692"/>
    </source>
</evidence>
<dbReference type="PANTHER" id="PTHR12308:SF73">
    <property type="entry name" value="ANOCTAMIN"/>
    <property type="match status" value="1"/>
</dbReference>
<evidence type="ECO:0000259" key="7">
    <source>
        <dbReference type="Pfam" id="PF04547"/>
    </source>
</evidence>
<dbReference type="AlphaFoldDB" id="A0A0G4FED9"/>
<evidence type="ECO:0000256" key="1">
    <source>
        <dbReference type="ARBA" id="ARBA00004141"/>
    </source>
</evidence>
<dbReference type="GO" id="GO:0016020">
    <property type="term" value="C:membrane"/>
    <property type="evidence" value="ECO:0007669"/>
    <property type="project" value="UniProtKB-SubCell"/>
</dbReference>